<dbReference type="AlphaFoldDB" id="C0QEB9"/>
<dbReference type="KEGG" id="dat:HRM2_01130"/>
<dbReference type="PROSITE" id="PS51781">
    <property type="entry name" value="SH3B"/>
    <property type="match status" value="1"/>
</dbReference>
<evidence type="ECO:0000313" key="3">
    <source>
        <dbReference type="Proteomes" id="UP000000442"/>
    </source>
</evidence>
<dbReference type="HOGENOM" id="CLU_1341449_0_0_7"/>
<dbReference type="InterPro" id="IPR045398">
    <property type="entry name" value="DUF6515"/>
</dbReference>
<dbReference type="Pfam" id="PF20125">
    <property type="entry name" value="DUF6515"/>
    <property type="match status" value="1"/>
</dbReference>
<proteinExistence type="predicted"/>
<protein>
    <recommendedName>
        <fullName evidence="1">SH3b domain-containing protein</fullName>
    </recommendedName>
</protein>
<dbReference type="EMBL" id="CP001087">
    <property type="protein sequence ID" value="ACN13236.1"/>
    <property type="molecule type" value="Genomic_DNA"/>
</dbReference>
<dbReference type="InterPro" id="IPR003646">
    <property type="entry name" value="SH3-like_bac-type"/>
</dbReference>
<keyword evidence="3" id="KW-1185">Reference proteome</keyword>
<dbReference type="Gene3D" id="2.30.30.40">
    <property type="entry name" value="SH3 Domains"/>
    <property type="match status" value="1"/>
</dbReference>
<accession>C0QEB9</accession>
<dbReference type="Proteomes" id="UP000000442">
    <property type="component" value="Chromosome"/>
</dbReference>
<dbReference type="RefSeq" id="WP_012662487.1">
    <property type="nucleotide sequence ID" value="NC_012108.1"/>
</dbReference>
<dbReference type="SMART" id="SM00287">
    <property type="entry name" value="SH3b"/>
    <property type="match status" value="1"/>
</dbReference>
<reference evidence="2 3" key="1">
    <citation type="journal article" date="2009" name="Environ. Microbiol.">
        <title>Genome sequence of Desulfobacterium autotrophicum HRM2, a marine sulfate reducer oxidizing organic carbon completely to carbon dioxide.</title>
        <authorList>
            <person name="Strittmatter A.W."/>
            <person name="Liesegang H."/>
            <person name="Rabus R."/>
            <person name="Decker I."/>
            <person name="Amann J."/>
            <person name="Andres S."/>
            <person name="Henne A."/>
            <person name="Fricke W.F."/>
            <person name="Martinez-Arias R."/>
            <person name="Bartels D."/>
            <person name="Goesmann A."/>
            <person name="Krause L."/>
            <person name="Puehler A."/>
            <person name="Klenk H.P."/>
            <person name="Richter M."/>
            <person name="Schuler M."/>
            <person name="Gloeckner F.O."/>
            <person name="Meyerdierks A."/>
            <person name="Gottschalk G."/>
            <person name="Amann R."/>
        </authorList>
    </citation>
    <scope>NUCLEOTIDE SEQUENCE [LARGE SCALE GENOMIC DNA]</scope>
    <source>
        <strain evidence="3">ATCC 43914 / DSM 3382 / HRM2</strain>
    </source>
</reference>
<organism evidence="2 3">
    <name type="scientific">Desulforapulum autotrophicum (strain ATCC 43914 / DSM 3382 / VKM B-1955 / HRM2)</name>
    <name type="common">Desulfobacterium autotrophicum</name>
    <dbReference type="NCBI Taxonomy" id="177437"/>
    <lineage>
        <taxon>Bacteria</taxon>
        <taxon>Pseudomonadati</taxon>
        <taxon>Thermodesulfobacteriota</taxon>
        <taxon>Desulfobacteria</taxon>
        <taxon>Desulfobacterales</taxon>
        <taxon>Desulfobacteraceae</taxon>
        <taxon>Desulforapulum</taxon>
    </lineage>
</organism>
<feature type="domain" description="SH3b" evidence="1">
    <location>
        <begin position="135"/>
        <end position="198"/>
    </location>
</feature>
<dbReference type="STRING" id="177437.HRM2_01130"/>
<name>C0QEB9_DESAH</name>
<dbReference type="eggNOG" id="COG3807">
    <property type="taxonomic scope" value="Bacteria"/>
</dbReference>
<sequence length="203" mass="22142">MTAMKKYKKTIGILIVSGIICSGTPVFAGHPGGHFPGFWPGPLFELIIVGGHHLFFRDGAFYHRAPAGYVPVPPPEGAVIPMLPPGYGIRIVDDAKYYYFNGVCYVRVAGGYMVVAPHVLTAAGEKEDSQIVKCKGQVSVTVDMLNVRSGPGMKYEAAFLAYKGETLNIYQESKGWLYVELPSGKLGWVDKRFTQDLNRVPAG</sequence>
<evidence type="ECO:0000259" key="1">
    <source>
        <dbReference type="PROSITE" id="PS51781"/>
    </source>
</evidence>
<dbReference type="Pfam" id="PF08239">
    <property type="entry name" value="SH3_3"/>
    <property type="match status" value="1"/>
</dbReference>
<gene>
    <name evidence="2" type="ordered locus">HRM2_01130</name>
</gene>
<evidence type="ECO:0000313" key="2">
    <source>
        <dbReference type="EMBL" id="ACN13236.1"/>
    </source>
</evidence>